<gene>
    <name evidence="2" type="ORF">KC01_LOCUS33728</name>
</gene>
<keyword evidence="3" id="KW-1185">Reference proteome</keyword>
<organism evidence="2 3">
    <name type="scientific">Knipowitschia caucasica</name>
    <name type="common">Caucasian dwarf goby</name>
    <name type="synonym">Pomatoschistus caucasicus</name>
    <dbReference type="NCBI Taxonomy" id="637954"/>
    <lineage>
        <taxon>Eukaryota</taxon>
        <taxon>Metazoa</taxon>
        <taxon>Chordata</taxon>
        <taxon>Craniata</taxon>
        <taxon>Vertebrata</taxon>
        <taxon>Euteleostomi</taxon>
        <taxon>Actinopterygii</taxon>
        <taxon>Neopterygii</taxon>
        <taxon>Teleostei</taxon>
        <taxon>Neoteleostei</taxon>
        <taxon>Acanthomorphata</taxon>
        <taxon>Gobiaria</taxon>
        <taxon>Gobiiformes</taxon>
        <taxon>Gobioidei</taxon>
        <taxon>Gobiidae</taxon>
        <taxon>Gobiinae</taxon>
        <taxon>Knipowitschia</taxon>
    </lineage>
</organism>
<protein>
    <submittedName>
        <fullName evidence="2">Uncharacterized protein</fullName>
    </submittedName>
</protein>
<accession>A0AAV2LZV7</accession>
<dbReference type="Proteomes" id="UP001497482">
    <property type="component" value="Chromosome 5"/>
</dbReference>
<name>A0AAV2LZV7_KNICA</name>
<evidence type="ECO:0000313" key="3">
    <source>
        <dbReference type="Proteomes" id="UP001497482"/>
    </source>
</evidence>
<sequence>MSPVSEPAVVGEGSESEYLPDETLPVTPNHLPEAEESVASVSNLPEHLPESEEEEESVELPVEGNLSDYALHPVSPEFVEIPLTEDDESVDPETLKPAEHPLQKLHKESKILIKEPSPIGVDRAWR</sequence>
<evidence type="ECO:0000256" key="1">
    <source>
        <dbReference type="SAM" id="MobiDB-lite"/>
    </source>
</evidence>
<dbReference type="EMBL" id="OZ035827">
    <property type="protein sequence ID" value="CAL1606575.1"/>
    <property type="molecule type" value="Genomic_DNA"/>
</dbReference>
<reference evidence="2 3" key="1">
    <citation type="submission" date="2024-04" db="EMBL/GenBank/DDBJ databases">
        <authorList>
            <person name="Waldvogel A.-M."/>
            <person name="Schoenle A."/>
        </authorList>
    </citation>
    <scope>NUCLEOTIDE SEQUENCE [LARGE SCALE GENOMIC DNA]</scope>
</reference>
<evidence type="ECO:0000313" key="2">
    <source>
        <dbReference type="EMBL" id="CAL1606575.1"/>
    </source>
</evidence>
<dbReference type="AlphaFoldDB" id="A0AAV2LZV7"/>
<proteinExistence type="predicted"/>
<feature type="region of interest" description="Disordered" evidence="1">
    <location>
        <begin position="1"/>
        <end position="62"/>
    </location>
</feature>